<sequence>MSQPAEKLKQVSSLSVKIAKSAAEIEKALRLRYKVFVEEARNINLFNEAGIERDEYDAYCDHLIVEDLESGQVVGTYRLLPGDRASLNLGFYSETEFDLSGFQEYKPFTLELGRSCIAEEYRGSRAIQMLWEGIADYITEHGHKYLIGCASVEMKNLLELNELYSMLKAKGVITDRFGIRPLETHRIEGLQSIEIDADDKTVFRKLPPLMKGYQW</sequence>
<evidence type="ECO:0000256" key="5">
    <source>
        <dbReference type="ARBA" id="ARBA00023315"/>
    </source>
</evidence>
<dbReference type="Proteomes" id="UP001596002">
    <property type="component" value="Unassembled WGS sequence"/>
</dbReference>
<evidence type="ECO:0000256" key="4">
    <source>
        <dbReference type="ARBA" id="ARBA00023098"/>
    </source>
</evidence>
<dbReference type="PANTHER" id="PTHR37323">
    <property type="entry name" value="GCN5-RELATED N-ACETYLTRANSFERASE"/>
    <property type="match status" value="1"/>
</dbReference>
<keyword evidence="4" id="KW-0443">Lipid metabolism</keyword>
<dbReference type="SUPFAM" id="SSF55729">
    <property type="entry name" value="Acyl-CoA N-acyltransferases (Nat)"/>
    <property type="match status" value="1"/>
</dbReference>
<evidence type="ECO:0000313" key="6">
    <source>
        <dbReference type="EMBL" id="MFC4768273.1"/>
    </source>
</evidence>
<accession>A0ABV9Q2X9</accession>
<evidence type="ECO:0000256" key="2">
    <source>
        <dbReference type="ARBA" id="ARBA00022516"/>
    </source>
</evidence>
<dbReference type="EMBL" id="JBHSHC010000098">
    <property type="protein sequence ID" value="MFC4768273.1"/>
    <property type="molecule type" value="Genomic_DNA"/>
</dbReference>
<evidence type="ECO:0000256" key="3">
    <source>
        <dbReference type="ARBA" id="ARBA00022679"/>
    </source>
</evidence>
<comment type="caution">
    <text evidence="6">The sequence shown here is derived from an EMBL/GenBank/DDBJ whole genome shotgun (WGS) entry which is preliminary data.</text>
</comment>
<proteinExistence type="predicted"/>
<dbReference type="InterPro" id="IPR052351">
    <property type="entry name" value="Ornithine_N-alpha-AT"/>
</dbReference>
<dbReference type="InterPro" id="IPR016181">
    <property type="entry name" value="Acyl_CoA_acyltransferase"/>
</dbReference>
<keyword evidence="5" id="KW-0012">Acyltransferase</keyword>
<comment type="pathway">
    <text evidence="1">Lipid metabolism.</text>
</comment>
<gene>
    <name evidence="6" type="ORF">ACFO8Q_13045</name>
</gene>
<organism evidence="6 7">
    <name type="scientific">Effusibacillus consociatus</name>
    <dbReference type="NCBI Taxonomy" id="1117041"/>
    <lineage>
        <taxon>Bacteria</taxon>
        <taxon>Bacillati</taxon>
        <taxon>Bacillota</taxon>
        <taxon>Bacilli</taxon>
        <taxon>Bacillales</taxon>
        <taxon>Alicyclobacillaceae</taxon>
        <taxon>Effusibacillus</taxon>
    </lineage>
</organism>
<keyword evidence="7" id="KW-1185">Reference proteome</keyword>
<dbReference type="Gene3D" id="3.40.630.30">
    <property type="match status" value="1"/>
</dbReference>
<dbReference type="RefSeq" id="WP_380026227.1">
    <property type="nucleotide sequence ID" value="NZ_JBHSHC010000098.1"/>
</dbReference>
<keyword evidence="3" id="KW-0808">Transferase</keyword>
<evidence type="ECO:0000313" key="7">
    <source>
        <dbReference type="Proteomes" id="UP001596002"/>
    </source>
</evidence>
<reference evidence="7" key="1">
    <citation type="journal article" date="2019" name="Int. J. Syst. Evol. Microbiol.">
        <title>The Global Catalogue of Microorganisms (GCM) 10K type strain sequencing project: providing services to taxonomists for standard genome sequencing and annotation.</title>
        <authorList>
            <consortium name="The Broad Institute Genomics Platform"/>
            <consortium name="The Broad Institute Genome Sequencing Center for Infectious Disease"/>
            <person name="Wu L."/>
            <person name="Ma J."/>
        </authorList>
    </citation>
    <scope>NUCLEOTIDE SEQUENCE [LARGE SCALE GENOMIC DNA]</scope>
    <source>
        <strain evidence="7">WYCCWR 12678</strain>
    </source>
</reference>
<name>A0ABV9Q2X9_9BACL</name>
<dbReference type="Pfam" id="PF13444">
    <property type="entry name" value="Acetyltransf_5"/>
    <property type="match status" value="1"/>
</dbReference>
<dbReference type="PANTHER" id="PTHR37323:SF1">
    <property type="entry name" value="L-ORNITHINE N(ALPHA)-ACYLTRANSFERASE"/>
    <property type="match status" value="1"/>
</dbReference>
<protein>
    <submittedName>
        <fullName evidence="6">GNAT family N-acetyltransferase</fullName>
    </submittedName>
</protein>
<keyword evidence="2" id="KW-0444">Lipid biosynthesis</keyword>
<evidence type="ECO:0000256" key="1">
    <source>
        <dbReference type="ARBA" id="ARBA00005189"/>
    </source>
</evidence>